<dbReference type="PANTHER" id="PTHR10091:SF0">
    <property type="entry name" value="GALACTOSE MUTAROTASE"/>
    <property type="match status" value="1"/>
</dbReference>
<dbReference type="Pfam" id="PF01263">
    <property type="entry name" value="Aldose_epim"/>
    <property type="match status" value="1"/>
</dbReference>
<dbReference type="InterPro" id="IPR011013">
    <property type="entry name" value="Gal_mutarotase_sf_dom"/>
</dbReference>
<sequence length="333" mass="36505">MSSSKAFTFLPLGAIIQEFNIKGRNIVQGFPTAELYKQYNFPFFGETIGRIANRVSGAKINDLNGTSYQLAVNNGPNSLHGGDLGWGKREWEGPVTVEKDGKEAVLFKYKSVDGEEGYPGTVEAKVWYTQEKETEGGVEKEVLHIEFEAELVGDDVSETAINVTNHSYFILSDGPSIAGTEVTLITNKYQVVDSGGIPTGPIEEYPGVTPNQAFTLGEAEPDIDDCFVVNTDPSSVPVDTRSLPLQKVASFYHPDTKIHLEISTTEPAFQYYTGKYIDVPAVEGLPARGARSGFCVEPSRYVNAINVPEHKAMMVLKKGEKYGAKIVYRGWEA</sequence>
<evidence type="ECO:0000313" key="2">
    <source>
        <dbReference type="Proteomes" id="UP000799779"/>
    </source>
</evidence>
<dbReference type="AlphaFoldDB" id="A0A6A5X5N9"/>
<evidence type="ECO:0000313" key="1">
    <source>
        <dbReference type="EMBL" id="KAF2008232.1"/>
    </source>
</evidence>
<dbReference type="Gene3D" id="2.70.98.10">
    <property type="match status" value="1"/>
</dbReference>
<dbReference type="PANTHER" id="PTHR10091">
    <property type="entry name" value="ALDOSE-1-EPIMERASE"/>
    <property type="match status" value="1"/>
</dbReference>
<dbReference type="GO" id="GO:0004034">
    <property type="term" value="F:aldose 1-epimerase activity"/>
    <property type="evidence" value="ECO:0007669"/>
    <property type="project" value="TreeGrafter"/>
</dbReference>
<dbReference type="Proteomes" id="UP000799779">
    <property type="component" value="Unassembled WGS sequence"/>
</dbReference>
<dbReference type="InterPro" id="IPR008183">
    <property type="entry name" value="Aldose_1/G6P_1-epimerase"/>
</dbReference>
<protein>
    <submittedName>
        <fullName evidence="1">Galactose mutarotase-like protein</fullName>
    </submittedName>
</protein>
<dbReference type="FunFam" id="2.70.98.10:FF:000015">
    <property type="entry name" value="Aldose 1-epimerase, putative"/>
    <property type="match status" value="1"/>
</dbReference>
<dbReference type="GO" id="GO:0033499">
    <property type="term" value="P:galactose catabolic process via UDP-galactose, Leloir pathway"/>
    <property type="evidence" value="ECO:0007669"/>
    <property type="project" value="TreeGrafter"/>
</dbReference>
<reference evidence="1" key="1">
    <citation type="journal article" date="2020" name="Stud. Mycol.">
        <title>101 Dothideomycetes genomes: a test case for predicting lifestyles and emergence of pathogens.</title>
        <authorList>
            <person name="Haridas S."/>
            <person name="Albert R."/>
            <person name="Binder M."/>
            <person name="Bloem J."/>
            <person name="Labutti K."/>
            <person name="Salamov A."/>
            <person name="Andreopoulos B."/>
            <person name="Baker S."/>
            <person name="Barry K."/>
            <person name="Bills G."/>
            <person name="Bluhm B."/>
            <person name="Cannon C."/>
            <person name="Castanera R."/>
            <person name="Culley D."/>
            <person name="Daum C."/>
            <person name="Ezra D."/>
            <person name="Gonzalez J."/>
            <person name="Henrissat B."/>
            <person name="Kuo A."/>
            <person name="Liang C."/>
            <person name="Lipzen A."/>
            <person name="Lutzoni F."/>
            <person name="Magnuson J."/>
            <person name="Mondo S."/>
            <person name="Nolan M."/>
            <person name="Ohm R."/>
            <person name="Pangilinan J."/>
            <person name="Park H.-J."/>
            <person name="Ramirez L."/>
            <person name="Alfaro M."/>
            <person name="Sun H."/>
            <person name="Tritt A."/>
            <person name="Yoshinaga Y."/>
            <person name="Zwiers L.-H."/>
            <person name="Turgeon B."/>
            <person name="Goodwin S."/>
            <person name="Spatafora J."/>
            <person name="Crous P."/>
            <person name="Grigoriev I."/>
        </authorList>
    </citation>
    <scope>NUCLEOTIDE SEQUENCE</scope>
    <source>
        <strain evidence="1">CBS 123094</strain>
    </source>
</reference>
<gene>
    <name evidence="1" type="ORF">P154DRAFT_19086</name>
</gene>
<dbReference type="GO" id="GO:0030246">
    <property type="term" value="F:carbohydrate binding"/>
    <property type="evidence" value="ECO:0007669"/>
    <property type="project" value="InterPro"/>
</dbReference>
<dbReference type="InterPro" id="IPR014718">
    <property type="entry name" value="GH-type_carb-bd"/>
</dbReference>
<name>A0A6A5X5N9_9PLEO</name>
<accession>A0A6A5X5N9</accession>
<dbReference type="GO" id="GO:0006006">
    <property type="term" value="P:glucose metabolic process"/>
    <property type="evidence" value="ECO:0007669"/>
    <property type="project" value="TreeGrafter"/>
</dbReference>
<dbReference type="EMBL" id="ML977556">
    <property type="protein sequence ID" value="KAF2008232.1"/>
    <property type="molecule type" value="Genomic_DNA"/>
</dbReference>
<proteinExistence type="predicted"/>
<keyword evidence="2" id="KW-1185">Reference proteome</keyword>
<dbReference type="OrthoDB" id="274691at2759"/>
<dbReference type="SUPFAM" id="SSF74650">
    <property type="entry name" value="Galactose mutarotase-like"/>
    <property type="match status" value="1"/>
</dbReference>
<organism evidence="1 2">
    <name type="scientific">Amniculicola lignicola CBS 123094</name>
    <dbReference type="NCBI Taxonomy" id="1392246"/>
    <lineage>
        <taxon>Eukaryota</taxon>
        <taxon>Fungi</taxon>
        <taxon>Dikarya</taxon>
        <taxon>Ascomycota</taxon>
        <taxon>Pezizomycotina</taxon>
        <taxon>Dothideomycetes</taxon>
        <taxon>Pleosporomycetidae</taxon>
        <taxon>Pleosporales</taxon>
        <taxon>Amniculicolaceae</taxon>
        <taxon>Amniculicola</taxon>
    </lineage>
</organism>